<dbReference type="AlphaFoldDB" id="A0A417Z5H8"/>
<keyword evidence="3 9" id="KW-0813">Transport</keyword>
<dbReference type="EMBL" id="QWLM01000008">
    <property type="protein sequence ID" value="RHW45735.1"/>
    <property type="molecule type" value="Genomic_DNA"/>
</dbReference>
<dbReference type="GO" id="GO:0015098">
    <property type="term" value="F:molybdate ion transmembrane transporter activity"/>
    <property type="evidence" value="ECO:0007669"/>
    <property type="project" value="UniProtKB-UniRule"/>
</dbReference>
<comment type="caution">
    <text evidence="12">The sequence shown here is derived from an EMBL/GenBank/DDBJ whole genome shotgun (WGS) entry which is preliminary data.</text>
</comment>
<reference evidence="12 13" key="1">
    <citation type="submission" date="2018-08" db="EMBL/GenBank/DDBJ databases">
        <title>Whole genome sequence analysis of Dermacoccus abyssi bacteria isolated from Deep Mariana trench Micromonospora spp reveals genes involved in the environmental adaptation and production of secondary metabolites.</title>
        <authorList>
            <person name="Abdel-Mageed W.M."/>
            <person name="Lehri B."/>
            <person name="Nouioui I."/>
            <person name="Goodfellow I."/>
            <person name="Jaspars M."/>
            <person name="Karlyshev A."/>
        </authorList>
    </citation>
    <scope>NUCLEOTIDE SEQUENCE [LARGE SCALE GENOMIC DNA]</scope>
    <source>
        <strain evidence="12 13">MT1.1</strain>
    </source>
</reference>
<feature type="transmembrane region" description="Helical" evidence="9">
    <location>
        <begin position="23"/>
        <end position="46"/>
    </location>
</feature>
<comment type="similarity">
    <text evidence="2 10">Belongs to the binding-protein-dependent transport system permease family. CysTW subfamily.</text>
</comment>
<sequence length="281" mass="29596">MSDETASAPPPARRSAGTGDRGGVVLVTLAVVALLFIVLPLVALLAQVRWGSLLDDLTTAGAREALWLSLRTTVTSALLASFFGTPLAWWLSRLRGRAAAWTRAVVTVPLVLPPVVAGVALLDAWGRSGLLGRAVTAVTGAPVPYSWVRVVMAETFVAMPFFVLAAEGAFRGLDARWSRTAEVLGASRWFTLRHVLVPMTLPGLLAGLTLAWARAFGEFGATITFAGSYPGRTQTGPLAVYQALDISQDAATALAALMLALCVVLLALLRGHWVGAGGERR</sequence>
<evidence type="ECO:0000256" key="5">
    <source>
        <dbReference type="ARBA" id="ARBA00022505"/>
    </source>
</evidence>
<dbReference type="InterPro" id="IPR000515">
    <property type="entry name" value="MetI-like"/>
</dbReference>
<evidence type="ECO:0000256" key="10">
    <source>
        <dbReference type="RuleBase" id="RU365097"/>
    </source>
</evidence>
<comment type="function">
    <text evidence="10">Part of the binding-protein-dependent transport system for molybdenum; probably responsible for the translocation of the substrate across the membrane.</text>
</comment>
<evidence type="ECO:0000313" key="12">
    <source>
        <dbReference type="EMBL" id="RHW45735.1"/>
    </source>
</evidence>
<organism evidence="12 13">
    <name type="scientific">Dermacoccus abyssi</name>
    <dbReference type="NCBI Taxonomy" id="322596"/>
    <lineage>
        <taxon>Bacteria</taxon>
        <taxon>Bacillati</taxon>
        <taxon>Actinomycetota</taxon>
        <taxon>Actinomycetes</taxon>
        <taxon>Micrococcales</taxon>
        <taxon>Dermacoccaceae</taxon>
        <taxon>Dermacoccus</taxon>
    </lineage>
</organism>
<dbReference type="Gene3D" id="1.10.3720.10">
    <property type="entry name" value="MetI-like"/>
    <property type="match status" value="1"/>
</dbReference>
<keyword evidence="7 9" id="KW-1133">Transmembrane helix</keyword>
<dbReference type="CDD" id="cd06261">
    <property type="entry name" value="TM_PBP2"/>
    <property type="match status" value="1"/>
</dbReference>
<feature type="transmembrane region" description="Helical" evidence="9">
    <location>
        <begin position="250"/>
        <end position="271"/>
    </location>
</feature>
<evidence type="ECO:0000256" key="2">
    <source>
        <dbReference type="ARBA" id="ARBA00007069"/>
    </source>
</evidence>
<feature type="transmembrane region" description="Helical" evidence="9">
    <location>
        <begin position="66"/>
        <end position="92"/>
    </location>
</feature>
<dbReference type="GO" id="GO:0005886">
    <property type="term" value="C:plasma membrane"/>
    <property type="evidence" value="ECO:0007669"/>
    <property type="project" value="UniProtKB-SubCell"/>
</dbReference>
<evidence type="ECO:0000256" key="8">
    <source>
        <dbReference type="ARBA" id="ARBA00023136"/>
    </source>
</evidence>
<keyword evidence="5 10" id="KW-0500">Molybdenum</keyword>
<keyword evidence="6 9" id="KW-0812">Transmembrane</keyword>
<dbReference type="SUPFAM" id="SSF161098">
    <property type="entry name" value="MetI-like"/>
    <property type="match status" value="1"/>
</dbReference>
<evidence type="ECO:0000256" key="1">
    <source>
        <dbReference type="ARBA" id="ARBA00004651"/>
    </source>
</evidence>
<dbReference type="RefSeq" id="WP_118913482.1">
    <property type="nucleotide sequence ID" value="NZ_CBCRVH010000009.1"/>
</dbReference>
<name>A0A417Z5H8_9MICO</name>
<gene>
    <name evidence="12" type="primary">modB</name>
    <name evidence="12" type="ORF">D1832_08530</name>
</gene>
<dbReference type="NCBIfam" id="TIGR02141">
    <property type="entry name" value="modB_ABC"/>
    <property type="match status" value="1"/>
</dbReference>
<evidence type="ECO:0000256" key="4">
    <source>
        <dbReference type="ARBA" id="ARBA00022475"/>
    </source>
</evidence>
<feature type="transmembrane region" description="Helical" evidence="9">
    <location>
        <begin position="146"/>
        <end position="170"/>
    </location>
</feature>
<feature type="transmembrane region" description="Helical" evidence="9">
    <location>
        <begin position="191"/>
        <end position="213"/>
    </location>
</feature>
<evidence type="ECO:0000256" key="6">
    <source>
        <dbReference type="ARBA" id="ARBA00022692"/>
    </source>
</evidence>
<protein>
    <recommendedName>
        <fullName evidence="10">Molybdenum transport system permease</fullName>
    </recommendedName>
</protein>
<accession>A0A417Z5H8</accession>
<dbReference type="Proteomes" id="UP000285376">
    <property type="component" value="Unassembled WGS sequence"/>
</dbReference>
<comment type="subcellular location">
    <subcellularLocation>
        <location evidence="1 9">Cell membrane</location>
        <topology evidence="1 9">Multi-pass membrane protein</topology>
    </subcellularLocation>
</comment>
<evidence type="ECO:0000313" key="13">
    <source>
        <dbReference type="Proteomes" id="UP000285376"/>
    </source>
</evidence>
<evidence type="ECO:0000256" key="3">
    <source>
        <dbReference type="ARBA" id="ARBA00022448"/>
    </source>
</evidence>
<proteinExistence type="inferred from homology"/>
<keyword evidence="8 9" id="KW-0472">Membrane</keyword>
<evidence type="ECO:0000259" key="11">
    <source>
        <dbReference type="PROSITE" id="PS50928"/>
    </source>
</evidence>
<feature type="transmembrane region" description="Helical" evidence="9">
    <location>
        <begin position="104"/>
        <end position="126"/>
    </location>
</feature>
<dbReference type="PROSITE" id="PS50928">
    <property type="entry name" value="ABC_TM1"/>
    <property type="match status" value="1"/>
</dbReference>
<evidence type="ECO:0000256" key="9">
    <source>
        <dbReference type="RuleBase" id="RU363032"/>
    </source>
</evidence>
<dbReference type="PANTHER" id="PTHR30183:SF3">
    <property type="entry name" value="MOLYBDENUM TRANSPORT SYSTEM PERMEASE PROTEIN MODB"/>
    <property type="match status" value="1"/>
</dbReference>
<dbReference type="PANTHER" id="PTHR30183">
    <property type="entry name" value="MOLYBDENUM TRANSPORT SYSTEM PERMEASE PROTEIN MODB"/>
    <property type="match status" value="1"/>
</dbReference>
<dbReference type="Pfam" id="PF00528">
    <property type="entry name" value="BPD_transp_1"/>
    <property type="match status" value="1"/>
</dbReference>
<dbReference type="InterPro" id="IPR035906">
    <property type="entry name" value="MetI-like_sf"/>
</dbReference>
<evidence type="ECO:0000256" key="7">
    <source>
        <dbReference type="ARBA" id="ARBA00022989"/>
    </source>
</evidence>
<feature type="domain" description="ABC transmembrane type-1" evidence="11">
    <location>
        <begin position="66"/>
        <end position="270"/>
    </location>
</feature>
<keyword evidence="4 10" id="KW-1003">Cell membrane</keyword>
<dbReference type="InterPro" id="IPR011867">
    <property type="entry name" value="ModB_ABC"/>
</dbReference>